<evidence type="ECO:0000313" key="2">
    <source>
        <dbReference type="Proteomes" id="UP000635565"/>
    </source>
</evidence>
<protein>
    <submittedName>
        <fullName evidence="1">Uncharacterized protein</fullName>
    </submittedName>
</protein>
<dbReference type="EMBL" id="BNJJ01000022">
    <property type="protein sequence ID" value="GHO88163.1"/>
    <property type="molecule type" value="Genomic_DNA"/>
</dbReference>
<organism evidence="1 2">
    <name type="scientific">Dictyobacter formicarum</name>
    <dbReference type="NCBI Taxonomy" id="2778368"/>
    <lineage>
        <taxon>Bacteria</taxon>
        <taxon>Bacillati</taxon>
        <taxon>Chloroflexota</taxon>
        <taxon>Ktedonobacteria</taxon>
        <taxon>Ktedonobacterales</taxon>
        <taxon>Dictyobacteraceae</taxon>
        <taxon>Dictyobacter</taxon>
    </lineage>
</organism>
<accession>A0ABQ3VRE1</accession>
<evidence type="ECO:0000313" key="1">
    <source>
        <dbReference type="EMBL" id="GHO88163.1"/>
    </source>
</evidence>
<name>A0ABQ3VRE1_9CHLR</name>
<reference evidence="1 2" key="1">
    <citation type="journal article" date="2021" name="Int. J. Syst. Evol. Microbiol.">
        <title>Reticulibacter mediterranei gen. nov., sp. nov., within the new family Reticulibacteraceae fam. nov., and Ktedonospora formicarum gen. nov., sp. nov., Ktedonobacter robiniae sp. nov., Dictyobacter formicarum sp. nov. and Dictyobacter arantiisoli sp. nov., belonging to the class Ktedonobacteria.</title>
        <authorList>
            <person name="Yabe S."/>
            <person name="Zheng Y."/>
            <person name="Wang C.M."/>
            <person name="Sakai Y."/>
            <person name="Abe K."/>
            <person name="Yokota A."/>
            <person name="Donadio S."/>
            <person name="Cavaletti L."/>
            <person name="Monciardini P."/>
        </authorList>
    </citation>
    <scope>NUCLEOTIDE SEQUENCE [LARGE SCALE GENOMIC DNA]</scope>
    <source>
        <strain evidence="1 2">SOSP1-9</strain>
    </source>
</reference>
<keyword evidence="2" id="KW-1185">Reference proteome</keyword>
<sequence>MGCADAVPITQKQVLRRSGEPYAVRSGTYWFGEGGTGDPVMGDRPLLYLKSVTISRSLSLCQFSHPSQGSLLSGSLVPRSWLERAFQQPLPSLKLARILDEPAARPFKAFDK</sequence>
<proteinExistence type="predicted"/>
<dbReference type="Proteomes" id="UP000635565">
    <property type="component" value="Unassembled WGS sequence"/>
</dbReference>
<comment type="caution">
    <text evidence="1">The sequence shown here is derived from an EMBL/GenBank/DDBJ whole genome shotgun (WGS) entry which is preliminary data.</text>
</comment>
<gene>
    <name evidence="1" type="ORF">KSZ_61690</name>
</gene>